<sequence>MNILVMTLLTSPLIGNALGVSFALTLLLSLAALSVYAGLYYSLPRMLMKWLSRRAIPAV</sequence>
<dbReference type="EMBL" id="JARRAG010000002">
    <property type="protein sequence ID" value="MDG3007103.1"/>
    <property type="molecule type" value="Genomic_DNA"/>
</dbReference>
<gene>
    <name evidence="2" type="ORF">PZE19_25340</name>
</gene>
<proteinExistence type="predicted"/>
<keyword evidence="3" id="KW-1185">Reference proteome</keyword>
<feature type="transmembrane region" description="Helical" evidence="1">
    <location>
        <begin position="20"/>
        <end position="43"/>
    </location>
</feature>
<keyword evidence="1" id="KW-0472">Membrane</keyword>
<name>A0ABT6FHN9_9BACT</name>
<keyword evidence="1" id="KW-0812">Transmembrane</keyword>
<dbReference type="Proteomes" id="UP001216907">
    <property type="component" value="Unassembled WGS sequence"/>
</dbReference>
<dbReference type="RefSeq" id="WP_277863392.1">
    <property type="nucleotide sequence ID" value="NZ_JARRAG010000002.1"/>
</dbReference>
<evidence type="ECO:0000313" key="2">
    <source>
        <dbReference type="EMBL" id="MDG3007103.1"/>
    </source>
</evidence>
<organism evidence="2 3">
    <name type="scientific">Paludisphaera mucosa</name>
    <dbReference type="NCBI Taxonomy" id="3030827"/>
    <lineage>
        <taxon>Bacteria</taxon>
        <taxon>Pseudomonadati</taxon>
        <taxon>Planctomycetota</taxon>
        <taxon>Planctomycetia</taxon>
        <taxon>Isosphaerales</taxon>
        <taxon>Isosphaeraceae</taxon>
        <taxon>Paludisphaera</taxon>
    </lineage>
</organism>
<comment type="caution">
    <text evidence="2">The sequence shown here is derived from an EMBL/GenBank/DDBJ whole genome shotgun (WGS) entry which is preliminary data.</text>
</comment>
<reference evidence="2 3" key="1">
    <citation type="submission" date="2023-03" db="EMBL/GenBank/DDBJ databases">
        <title>Paludisphaera mucosa sp. nov. a novel planctomycete from northern fen.</title>
        <authorList>
            <person name="Ivanova A."/>
        </authorList>
    </citation>
    <scope>NUCLEOTIDE SEQUENCE [LARGE SCALE GENOMIC DNA]</scope>
    <source>
        <strain evidence="2 3">Pla2</strain>
    </source>
</reference>
<accession>A0ABT6FHN9</accession>
<keyword evidence="1" id="KW-1133">Transmembrane helix</keyword>
<evidence type="ECO:0000313" key="3">
    <source>
        <dbReference type="Proteomes" id="UP001216907"/>
    </source>
</evidence>
<evidence type="ECO:0000256" key="1">
    <source>
        <dbReference type="SAM" id="Phobius"/>
    </source>
</evidence>
<protein>
    <submittedName>
        <fullName evidence="2">Uncharacterized protein</fullName>
    </submittedName>
</protein>